<keyword evidence="6" id="KW-0472">Membrane</keyword>
<keyword evidence="6" id="KW-0812">Transmembrane</keyword>
<gene>
    <name evidence="9" type="primary">LOC112851878</name>
</gene>
<name>A0A6P6H619_PUMCO</name>
<evidence type="ECO:0000256" key="3">
    <source>
        <dbReference type="ARBA" id="ARBA00023098"/>
    </source>
</evidence>
<keyword evidence="1" id="KW-0444">Lipid biosynthesis</keyword>
<evidence type="ECO:0000313" key="8">
    <source>
        <dbReference type="Proteomes" id="UP000515131"/>
    </source>
</evidence>
<keyword evidence="8" id="KW-1185">Reference proteome</keyword>
<protein>
    <submittedName>
        <fullName evidence="9">Fatty acid desaturase 1-like</fullName>
    </submittedName>
</protein>
<dbReference type="Pfam" id="PF00487">
    <property type="entry name" value="FA_desaturase"/>
    <property type="match status" value="1"/>
</dbReference>
<sequence>MWAWAIELCTVVWCTWLITAQAFTCQLGKQKKKYMPYNHQHKYFFLNHLRSELRQLAPPAIFGDPDPFVAFHINKGLVRKYMNSLLIGELSPEQPSFEPTKNKELIYEFRELQATVERMGLMKANHVFFLLYLLHILLLDVAAWLTLWVFGTSFVPFLLCAVLLSTAQAQAGWLQHDFGHLSVFSTSTWNHLLHHFVIGHLKGAPASWWNHLHFQHHAKPNCFRKDPDINMHPFFFALGKILSVERRTLSFQELAPISRKPGNKSAATVTEGPELLRRSACGTTGASKSESESEGGSNLPRKRMEIAFHAQRLPAAWAQSGTLEALSST</sequence>
<dbReference type="GeneID" id="112851878"/>
<keyword evidence="6" id="KW-1133">Transmembrane helix</keyword>
<dbReference type="Proteomes" id="UP000515131">
    <property type="component" value="Unplaced"/>
</dbReference>
<dbReference type="GO" id="GO:0016020">
    <property type="term" value="C:membrane"/>
    <property type="evidence" value="ECO:0007669"/>
    <property type="project" value="TreeGrafter"/>
</dbReference>
<dbReference type="AlphaFoldDB" id="A0A6P6H619"/>
<organism evidence="8 9">
    <name type="scientific">Puma concolor</name>
    <name type="common">Mountain lion</name>
    <name type="synonym">Felis concolor</name>
    <dbReference type="NCBI Taxonomy" id="9696"/>
    <lineage>
        <taxon>Eukaryota</taxon>
        <taxon>Metazoa</taxon>
        <taxon>Chordata</taxon>
        <taxon>Craniata</taxon>
        <taxon>Vertebrata</taxon>
        <taxon>Euteleostomi</taxon>
        <taxon>Mammalia</taxon>
        <taxon>Eutheria</taxon>
        <taxon>Laurasiatheria</taxon>
        <taxon>Carnivora</taxon>
        <taxon>Feliformia</taxon>
        <taxon>Felidae</taxon>
        <taxon>Felinae</taxon>
        <taxon>Puma</taxon>
    </lineage>
</organism>
<keyword evidence="3" id="KW-0443">Lipid metabolism</keyword>
<dbReference type="PANTHER" id="PTHR19353:SF57">
    <property type="entry name" value="ACYL-COA (8-3)-DESATURASE"/>
    <property type="match status" value="1"/>
</dbReference>
<accession>A0A6P6H619</accession>
<evidence type="ECO:0000256" key="6">
    <source>
        <dbReference type="SAM" id="Phobius"/>
    </source>
</evidence>
<keyword evidence="4" id="KW-0275">Fatty acid biosynthesis</keyword>
<evidence type="ECO:0000256" key="1">
    <source>
        <dbReference type="ARBA" id="ARBA00022516"/>
    </source>
</evidence>
<evidence type="ECO:0000256" key="4">
    <source>
        <dbReference type="ARBA" id="ARBA00023160"/>
    </source>
</evidence>
<dbReference type="InterPro" id="IPR012171">
    <property type="entry name" value="Fatty_acid_desaturase"/>
</dbReference>
<evidence type="ECO:0000256" key="2">
    <source>
        <dbReference type="ARBA" id="ARBA00022832"/>
    </source>
</evidence>
<dbReference type="InterPro" id="IPR005804">
    <property type="entry name" value="FA_desaturase_dom"/>
</dbReference>
<reference evidence="9" key="1">
    <citation type="submission" date="2025-08" db="UniProtKB">
        <authorList>
            <consortium name="RefSeq"/>
        </authorList>
    </citation>
    <scope>IDENTIFICATION</scope>
    <source>
        <tissue evidence="9">Blood</tissue>
    </source>
</reference>
<keyword evidence="2" id="KW-0276">Fatty acid metabolism</keyword>
<dbReference type="KEGG" id="pcoo:112851878"/>
<evidence type="ECO:0000256" key="5">
    <source>
        <dbReference type="SAM" id="MobiDB-lite"/>
    </source>
</evidence>
<dbReference type="GO" id="GO:0016717">
    <property type="term" value="F:oxidoreductase activity, acting on paired donors, with oxidation of a pair of donors resulting in the reduction of molecular oxygen to two molecules of water"/>
    <property type="evidence" value="ECO:0007669"/>
    <property type="project" value="TreeGrafter"/>
</dbReference>
<dbReference type="PANTHER" id="PTHR19353">
    <property type="entry name" value="FATTY ACID DESATURASE 2"/>
    <property type="match status" value="1"/>
</dbReference>
<evidence type="ECO:0000313" key="9">
    <source>
        <dbReference type="RefSeq" id="XP_025771117.1"/>
    </source>
</evidence>
<evidence type="ECO:0000259" key="7">
    <source>
        <dbReference type="Pfam" id="PF00487"/>
    </source>
</evidence>
<feature type="domain" description="Fatty acid desaturase" evidence="7">
    <location>
        <begin position="154"/>
        <end position="233"/>
    </location>
</feature>
<proteinExistence type="predicted"/>
<dbReference type="RefSeq" id="XP_025771117.1">
    <property type="nucleotide sequence ID" value="XM_025915332.1"/>
</dbReference>
<feature type="transmembrane region" description="Helical" evidence="6">
    <location>
        <begin position="127"/>
        <end position="148"/>
    </location>
</feature>
<dbReference type="GO" id="GO:0006633">
    <property type="term" value="P:fatty acid biosynthetic process"/>
    <property type="evidence" value="ECO:0007669"/>
    <property type="project" value="UniProtKB-KW"/>
</dbReference>
<feature type="region of interest" description="Disordered" evidence="5">
    <location>
        <begin position="260"/>
        <end position="304"/>
    </location>
</feature>